<dbReference type="EMBL" id="JBAFSM010000005">
    <property type="protein sequence ID" value="MEG3436354.1"/>
    <property type="molecule type" value="Genomic_DNA"/>
</dbReference>
<dbReference type="RefSeq" id="WP_332863809.1">
    <property type="nucleotide sequence ID" value="NZ_JBAFSM010000005.1"/>
</dbReference>
<gene>
    <name evidence="2" type="ORF">V0288_04410</name>
</gene>
<proteinExistence type="predicted"/>
<name>A0AAW9QMI0_9CHRO</name>
<keyword evidence="1" id="KW-0812">Transmembrane</keyword>
<dbReference type="PANTHER" id="PTHR36383">
    <property type="entry name" value="OS09G0529350 PROTEIN"/>
    <property type="match status" value="1"/>
</dbReference>
<evidence type="ECO:0000313" key="3">
    <source>
        <dbReference type="Proteomes" id="UP001328733"/>
    </source>
</evidence>
<accession>A0AAW9QMI0</accession>
<keyword evidence="1" id="KW-0472">Membrane</keyword>
<feature type="transmembrane region" description="Helical" evidence="1">
    <location>
        <begin position="46"/>
        <end position="67"/>
    </location>
</feature>
<protein>
    <submittedName>
        <fullName evidence="2">Uncharacterized protein</fullName>
    </submittedName>
</protein>
<feature type="transmembrane region" description="Helical" evidence="1">
    <location>
        <begin position="12"/>
        <end position="34"/>
    </location>
</feature>
<sequence>MRITLTERIESIKVGGIAALAFAIPSLFFLWVHVAFLGEALAGLTALVRLVCALISGFLFGVTYRYIVRDDGNPHLRDGAVAAFSLVRGLVPLQLSEDIFAAGTRSGLFLGESFVCFAICRVALDRMLSRK</sequence>
<dbReference type="PANTHER" id="PTHR36383:SF1">
    <property type="entry name" value="PROTEIN, PUTATIVE-RELATED"/>
    <property type="match status" value="1"/>
</dbReference>
<keyword evidence="3" id="KW-1185">Reference proteome</keyword>
<evidence type="ECO:0000313" key="2">
    <source>
        <dbReference type="EMBL" id="MEG3436354.1"/>
    </source>
</evidence>
<comment type="caution">
    <text evidence="2">The sequence shown here is derived from an EMBL/GenBank/DDBJ whole genome shotgun (WGS) entry which is preliminary data.</text>
</comment>
<dbReference type="Proteomes" id="UP001328733">
    <property type="component" value="Unassembled WGS sequence"/>
</dbReference>
<evidence type="ECO:0000256" key="1">
    <source>
        <dbReference type="SAM" id="Phobius"/>
    </source>
</evidence>
<keyword evidence="1" id="KW-1133">Transmembrane helix</keyword>
<organism evidence="2 3">
    <name type="scientific">Pannus brasiliensis CCIBt3594</name>
    <dbReference type="NCBI Taxonomy" id="1427578"/>
    <lineage>
        <taxon>Bacteria</taxon>
        <taxon>Bacillati</taxon>
        <taxon>Cyanobacteriota</taxon>
        <taxon>Cyanophyceae</taxon>
        <taxon>Oscillatoriophycideae</taxon>
        <taxon>Chroococcales</taxon>
        <taxon>Microcystaceae</taxon>
        <taxon>Pannus</taxon>
    </lineage>
</organism>
<reference evidence="2 3" key="1">
    <citation type="submission" date="2024-01" db="EMBL/GenBank/DDBJ databases">
        <title>Genomic insights into the taxonomy and metabolism of the cyanobacterium Pannus brasiliensis CCIBt3594.</title>
        <authorList>
            <person name="Machado M."/>
            <person name="Botero N.B."/>
            <person name="Andreote A.P.D."/>
            <person name="Feitosa A.M.T."/>
            <person name="Popin R."/>
            <person name="Sivonen K."/>
            <person name="Fiore M.F."/>
        </authorList>
    </citation>
    <scope>NUCLEOTIDE SEQUENCE [LARGE SCALE GENOMIC DNA]</scope>
    <source>
        <strain evidence="2 3">CCIBt3594</strain>
    </source>
</reference>
<dbReference type="AlphaFoldDB" id="A0AAW9QMI0"/>